<gene>
    <name evidence="3" type="ORF">DSL72_004957</name>
</gene>
<protein>
    <recommendedName>
        <fullName evidence="2">Swiss Army Knife protein DSP-PTPase phosphatase domain-containing protein</fullName>
    </recommendedName>
</protein>
<dbReference type="AlphaFoldDB" id="A0A8A3P3E2"/>
<evidence type="ECO:0000256" key="1">
    <source>
        <dbReference type="ARBA" id="ARBA00022801"/>
    </source>
</evidence>
<proteinExistence type="predicted"/>
<evidence type="ECO:0000313" key="3">
    <source>
        <dbReference type="EMBL" id="QSZ30434.1"/>
    </source>
</evidence>
<feature type="domain" description="Swiss Army Knife protein DSP-PTPase phosphatase" evidence="2">
    <location>
        <begin position="84"/>
        <end position="165"/>
    </location>
</feature>
<evidence type="ECO:0000259" key="2">
    <source>
        <dbReference type="Pfam" id="PF22784"/>
    </source>
</evidence>
<dbReference type="EMBL" id="CP063405">
    <property type="protein sequence ID" value="QSZ30434.1"/>
    <property type="molecule type" value="Genomic_DNA"/>
</dbReference>
<name>A0A8A3P3E2_9HELO</name>
<dbReference type="InterPro" id="IPR029021">
    <property type="entry name" value="Prot-tyrosine_phosphatase-like"/>
</dbReference>
<accession>A0A8A3P3E2</accession>
<dbReference type="Gene3D" id="3.90.190.10">
    <property type="entry name" value="Protein tyrosine phosphatase superfamily"/>
    <property type="match status" value="1"/>
</dbReference>
<dbReference type="OrthoDB" id="432447at2759"/>
<dbReference type="Proteomes" id="UP000672032">
    <property type="component" value="Chromosome 1"/>
</dbReference>
<dbReference type="Pfam" id="PF22784">
    <property type="entry name" value="PTP-SAK"/>
    <property type="match status" value="1"/>
</dbReference>
<keyword evidence="4" id="KW-1185">Reference proteome</keyword>
<organism evidence="3 4">
    <name type="scientific">Monilinia vaccinii-corymbosi</name>
    <dbReference type="NCBI Taxonomy" id="61207"/>
    <lineage>
        <taxon>Eukaryota</taxon>
        <taxon>Fungi</taxon>
        <taxon>Dikarya</taxon>
        <taxon>Ascomycota</taxon>
        <taxon>Pezizomycotina</taxon>
        <taxon>Leotiomycetes</taxon>
        <taxon>Helotiales</taxon>
        <taxon>Sclerotiniaceae</taxon>
        <taxon>Monilinia</taxon>
    </lineage>
</organism>
<reference evidence="3" key="1">
    <citation type="submission" date="2020-10" db="EMBL/GenBank/DDBJ databases">
        <title>Genome Sequence of Monilinia vaccinii-corymbosi Sheds Light on Mummy Berry Disease Infection of Blueberry and Mating Type.</title>
        <authorList>
            <person name="Yow A.G."/>
            <person name="Zhang Y."/>
            <person name="Bansal K."/>
            <person name="Eacker S.M."/>
            <person name="Sullivan S."/>
            <person name="Liachko I."/>
            <person name="Cubeta M.A."/>
            <person name="Rollins J.A."/>
            <person name="Ashrafi H."/>
        </authorList>
    </citation>
    <scope>NUCLEOTIDE SEQUENCE</scope>
    <source>
        <strain evidence="3">RL-1</strain>
    </source>
</reference>
<evidence type="ECO:0000313" key="4">
    <source>
        <dbReference type="Proteomes" id="UP000672032"/>
    </source>
</evidence>
<keyword evidence="1" id="KW-0378">Hydrolase</keyword>
<sequence length="209" mass="23238">MAAAPETEVEMNDTATTLDAEVETESNVIIQDVASDAKKIGFLRWEKVTKHPGPYSLQRSSSPNYDGKQDKSQRITAAGIAFLQKQIILHVICLNSDAMSSYEIGHELANASPRIAFTHIPVQDYHSPTLQEMEKGYQAYVGAKKNTLVWCGYGWGRTGTMITALQYKIEKAKGKVVKLSHSDYLSNHVEQYHQGVSTGQYETLDALQK</sequence>
<dbReference type="SUPFAM" id="SSF52799">
    <property type="entry name" value="(Phosphotyrosine protein) phosphatases II"/>
    <property type="match status" value="1"/>
</dbReference>
<dbReference type="InterPro" id="IPR057023">
    <property type="entry name" value="PTP-SAK"/>
</dbReference>
<dbReference type="GO" id="GO:0016791">
    <property type="term" value="F:phosphatase activity"/>
    <property type="evidence" value="ECO:0007669"/>
    <property type="project" value="UniProtKB-ARBA"/>
</dbReference>